<keyword evidence="3" id="KW-1185">Reference proteome</keyword>
<dbReference type="Proteomes" id="UP000650467">
    <property type="component" value="Unassembled WGS sequence"/>
</dbReference>
<gene>
    <name evidence="2" type="ORF">HXX76_014069</name>
</gene>
<keyword evidence="1" id="KW-1133">Transmembrane helix</keyword>
<feature type="transmembrane region" description="Helical" evidence="1">
    <location>
        <begin position="105"/>
        <end position="126"/>
    </location>
</feature>
<dbReference type="EMBL" id="JAEHOC010000060">
    <property type="protein sequence ID" value="KAG2424911.1"/>
    <property type="molecule type" value="Genomic_DNA"/>
</dbReference>
<evidence type="ECO:0000313" key="2">
    <source>
        <dbReference type="EMBL" id="KAG2424911.1"/>
    </source>
</evidence>
<evidence type="ECO:0000256" key="1">
    <source>
        <dbReference type="SAM" id="Phobius"/>
    </source>
</evidence>
<comment type="caution">
    <text evidence="2">The sequence shown here is derived from an EMBL/GenBank/DDBJ whole genome shotgun (WGS) entry which is preliminary data.</text>
</comment>
<accession>A0A835SS50</accession>
<feature type="transmembrane region" description="Helical" evidence="1">
    <location>
        <begin position="46"/>
        <end position="68"/>
    </location>
</feature>
<keyword evidence="1" id="KW-0812">Transmembrane</keyword>
<dbReference type="Pfam" id="PF03073">
    <property type="entry name" value="TspO_MBR"/>
    <property type="match status" value="1"/>
</dbReference>
<feature type="transmembrane region" description="Helical" evidence="1">
    <location>
        <begin position="74"/>
        <end position="98"/>
    </location>
</feature>
<keyword evidence="1" id="KW-0472">Membrane</keyword>
<feature type="transmembrane region" description="Helical" evidence="1">
    <location>
        <begin position="6"/>
        <end position="25"/>
    </location>
</feature>
<protein>
    <submittedName>
        <fullName evidence="2">Uncharacterized protein</fullName>
    </submittedName>
</protein>
<proteinExistence type="predicted"/>
<dbReference type="GO" id="GO:0016020">
    <property type="term" value="C:membrane"/>
    <property type="evidence" value="ECO:0007669"/>
    <property type="project" value="InterPro"/>
</dbReference>
<sequence length="179" mass="19767">MWFINLLLLLVCLCISYLPLVLILSTDDQRRDWVASLQPASFPSNAAAITLYALVAFLSALSLFVTILQAPFSYAAGVVIFIHALLMGLTCFWVYVLYIMQEPNIAFGVQGMNVGIVVVLILSHFMRGSDSWMAAAFLLPLFLWCTFLAYTGKYTADAYMDRTYPSISPSEGGPVTGNK</sequence>
<feature type="transmembrane region" description="Helical" evidence="1">
    <location>
        <begin position="132"/>
        <end position="152"/>
    </location>
</feature>
<dbReference type="InterPro" id="IPR004307">
    <property type="entry name" value="TspO_MBR"/>
</dbReference>
<name>A0A835SS50_CHLIN</name>
<dbReference type="AlphaFoldDB" id="A0A835SS50"/>
<organism evidence="2 3">
    <name type="scientific">Chlamydomonas incerta</name>
    <dbReference type="NCBI Taxonomy" id="51695"/>
    <lineage>
        <taxon>Eukaryota</taxon>
        <taxon>Viridiplantae</taxon>
        <taxon>Chlorophyta</taxon>
        <taxon>core chlorophytes</taxon>
        <taxon>Chlorophyceae</taxon>
        <taxon>CS clade</taxon>
        <taxon>Chlamydomonadales</taxon>
        <taxon>Chlamydomonadaceae</taxon>
        <taxon>Chlamydomonas</taxon>
    </lineage>
</organism>
<evidence type="ECO:0000313" key="3">
    <source>
        <dbReference type="Proteomes" id="UP000650467"/>
    </source>
</evidence>
<reference evidence="2" key="1">
    <citation type="journal article" date="2020" name="bioRxiv">
        <title>Comparative genomics of Chlamydomonas.</title>
        <authorList>
            <person name="Craig R.J."/>
            <person name="Hasan A.R."/>
            <person name="Ness R.W."/>
            <person name="Keightley P.D."/>
        </authorList>
    </citation>
    <scope>NUCLEOTIDE SEQUENCE</scope>
    <source>
        <strain evidence="2">SAG 7.73</strain>
    </source>
</reference>